<evidence type="ECO:0000256" key="1">
    <source>
        <dbReference type="ARBA" id="ARBA00022801"/>
    </source>
</evidence>
<feature type="domain" description="Phosphoesterase HXTX" evidence="3">
    <location>
        <begin position="99"/>
        <end position="169"/>
    </location>
</feature>
<dbReference type="EMBL" id="MWPX01000004">
    <property type="protein sequence ID" value="OUM49826.1"/>
    <property type="molecule type" value="Genomic_DNA"/>
</dbReference>
<dbReference type="Gene3D" id="3.90.1140.10">
    <property type="entry name" value="Cyclic phosphodiesterase"/>
    <property type="match status" value="1"/>
</dbReference>
<dbReference type="EC" id="3.1.4.58" evidence="2"/>
<feature type="short sequence motif" description="HXTX 2" evidence="2">
    <location>
        <begin position="127"/>
        <end position="130"/>
    </location>
</feature>
<comment type="catalytic activity">
    <reaction evidence="2">
        <text>a 3'-end 2',3'-cyclophospho-ribonucleotide-RNA + H2O = a 3'-end 2'-phospho-ribonucleotide-RNA + H(+)</text>
        <dbReference type="Rhea" id="RHEA:11828"/>
        <dbReference type="Rhea" id="RHEA-COMP:10464"/>
        <dbReference type="Rhea" id="RHEA-COMP:17353"/>
        <dbReference type="ChEBI" id="CHEBI:15377"/>
        <dbReference type="ChEBI" id="CHEBI:15378"/>
        <dbReference type="ChEBI" id="CHEBI:83064"/>
        <dbReference type="ChEBI" id="CHEBI:173113"/>
        <dbReference type="EC" id="3.1.4.58"/>
    </reaction>
</comment>
<reference evidence="4 5" key="1">
    <citation type="submission" date="2017-02" db="EMBL/GenBank/DDBJ databases">
        <title>Bacillus pseudomycoides isolate FSL K6-0042.</title>
        <authorList>
            <person name="Kovac J."/>
        </authorList>
    </citation>
    <scope>NUCLEOTIDE SEQUENCE [LARGE SCALE GENOMIC DNA]</scope>
    <source>
        <strain evidence="4 5">FSL K6-0042</strain>
    </source>
</reference>
<accession>A0A1Y3MIG7</accession>
<evidence type="ECO:0000256" key="2">
    <source>
        <dbReference type="HAMAP-Rule" id="MF_01940"/>
    </source>
</evidence>
<feature type="active site" description="Proton acceptor" evidence="2">
    <location>
        <position position="127"/>
    </location>
</feature>
<protein>
    <recommendedName>
        <fullName evidence="2">RNA 2',3'-cyclic phosphodiesterase</fullName>
        <shortName evidence="2">RNA 2',3'-CPDase</shortName>
        <ecNumber evidence="2">3.1.4.58</ecNumber>
    </recommendedName>
</protein>
<dbReference type="GO" id="GO:0008664">
    <property type="term" value="F:RNA 2',3'-cyclic 3'-phosphodiesterase activity"/>
    <property type="evidence" value="ECO:0007669"/>
    <property type="project" value="UniProtKB-EC"/>
</dbReference>
<gene>
    <name evidence="4" type="ORF">BW425_06505</name>
</gene>
<evidence type="ECO:0000259" key="3">
    <source>
        <dbReference type="Pfam" id="PF02834"/>
    </source>
</evidence>
<dbReference type="SUPFAM" id="SSF55144">
    <property type="entry name" value="LigT-like"/>
    <property type="match status" value="1"/>
</dbReference>
<dbReference type="NCBIfam" id="TIGR02258">
    <property type="entry name" value="2_5_ligase"/>
    <property type="match status" value="1"/>
</dbReference>
<comment type="function">
    <text evidence="2">Hydrolyzes RNA 2',3'-cyclic phosphodiester to an RNA 2'-phosphomonoester.</text>
</comment>
<organism evidence="4 5">
    <name type="scientific">Bacillus pseudomycoides</name>
    <dbReference type="NCBI Taxonomy" id="64104"/>
    <lineage>
        <taxon>Bacteria</taxon>
        <taxon>Bacillati</taxon>
        <taxon>Bacillota</taxon>
        <taxon>Bacilli</taxon>
        <taxon>Bacillales</taxon>
        <taxon>Bacillaceae</taxon>
        <taxon>Bacillus</taxon>
        <taxon>Bacillus cereus group</taxon>
    </lineage>
</organism>
<dbReference type="GO" id="GO:0004113">
    <property type="term" value="F:2',3'-cyclic-nucleotide 3'-phosphodiesterase activity"/>
    <property type="evidence" value="ECO:0007669"/>
    <property type="project" value="InterPro"/>
</dbReference>
<dbReference type="HAMAP" id="MF_01940">
    <property type="entry name" value="RNA_CPDase"/>
    <property type="match status" value="1"/>
</dbReference>
<name>A0A1Y3MIG7_9BACI</name>
<dbReference type="Pfam" id="PF02834">
    <property type="entry name" value="LigT_PEase"/>
    <property type="match status" value="2"/>
</dbReference>
<dbReference type="AlphaFoldDB" id="A0A1Y3MIG7"/>
<feature type="active site" description="Proton donor" evidence="2">
    <location>
        <position position="42"/>
    </location>
</feature>
<comment type="caution">
    <text evidence="4">The sequence shown here is derived from an EMBL/GenBank/DDBJ whole genome shotgun (WGS) entry which is preliminary data.</text>
</comment>
<proteinExistence type="inferred from homology"/>
<dbReference type="InterPro" id="IPR009097">
    <property type="entry name" value="Cyclic_Pdiesterase"/>
</dbReference>
<dbReference type="PANTHER" id="PTHR35561">
    <property type="entry name" value="RNA 2',3'-CYCLIC PHOSPHODIESTERASE"/>
    <property type="match status" value="1"/>
</dbReference>
<dbReference type="InterPro" id="IPR004175">
    <property type="entry name" value="RNA_CPDase"/>
</dbReference>
<feature type="domain" description="Phosphoesterase HXTX" evidence="3">
    <location>
        <begin position="9"/>
        <end position="92"/>
    </location>
</feature>
<dbReference type="InterPro" id="IPR014051">
    <property type="entry name" value="Phosphoesterase_HXTX"/>
</dbReference>
<feature type="short sequence motif" description="HXTX 1" evidence="2">
    <location>
        <begin position="42"/>
        <end position="45"/>
    </location>
</feature>
<dbReference type="RefSeq" id="WP_016116692.1">
    <property type="nucleotide sequence ID" value="NZ_CP189809.1"/>
</dbReference>
<evidence type="ECO:0000313" key="4">
    <source>
        <dbReference type="EMBL" id="OUM49826.1"/>
    </source>
</evidence>
<dbReference type="Proteomes" id="UP000195321">
    <property type="component" value="Unassembled WGS sequence"/>
</dbReference>
<comment type="similarity">
    <text evidence="2">Belongs to the 2H phosphoesterase superfamily. ThpR family.</text>
</comment>
<keyword evidence="1 2" id="KW-0378">Hydrolase</keyword>
<dbReference type="PANTHER" id="PTHR35561:SF1">
    <property type="entry name" value="RNA 2',3'-CYCLIC PHOSPHODIESTERASE"/>
    <property type="match status" value="1"/>
</dbReference>
<sequence>MVPHYFLAVTLPDHIKEILGNYKEEMKDKLPFRSWVYKEDYHITLAFLGSAAQEQLKGIEKGLQLLTNKTELDLTLQNFSTFGLVESPRIFWAGLKENQALFDMQKQVHAICERNGFSLETRPYHPHITVARKWMGEETFNLKDLKQLDAILFQADTITLYESHIHQTPKYESIYEIKLQNLKV</sequence>
<evidence type="ECO:0000313" key="5">
    <source>
        <dbReference type="Proteomes" id="UP000195321"/>
    </source>
</evidence>